<sequence>MFRKRHLRPNQLDHDQDDQDDLDDRKSRPNGEEYNGGFQKRNTLSPDASINKRRLTERSNPRHDHHESDRLDGYHKSDRLDGHGDDDDYGHDSVLTVEELRALQEFRATGRRGIDTDPNLPKEESVAAKSEQPEVPSGDTAHSRVLETHALDDEDKPLPGGLFSKKIRDNLLERAQLGTDPAAAKSHKVLQAVSIPDDHAGQVWKPILQEVDLDENT</sequence>
<feature type="region of interest" description="Disordered" evidence="1">
    <location>
        <begin position="107"/>
        <end position="162"/>
    </location>
</feature>
<reference evidence="2" key="1">
    <citation type="submission" date="2013-12" db="EMBL/GenBank/DDBJ databases">
        <authorList>
            <person name="Omoto C.K."/>
            <person name="Sibley D."/>
            <person name="Venepally P."/>
            <person name="Hadjithomas M."/>
            <person name="Karamycheva S."/>
            <person name="Brunk B."/>
            <person name="Roos D."/>
            <person name="Caler E."/>
            <person name="Lorenzi H."/>
        </authorList>
    </citation>
    <scope>NUCLEOTIDE SEQUENCE</scope>
</reference>
<keyword evidence="3" id="KW-1185">Reference proteome</keyword>
<dbReference type="RefSeq" id="XP_011129088.1">
    <property type="nucleotide sequence ID" value="XM_011130786.1"/>
</dbReference>
<protein>
    <submittedName>
        <fullName evidence="2">Uncharacterized protein</fullName>
    </submittedName>
</protein>
<dbReference type="VEuPathDB" id="CryptoDB:GNI_027740"/>
<feature type="compositionally biased region" description="Basic and acidic residues" evidence="1">
    <location>
        <begin position="112"/>
        <end position="126"/>
    </location>
</feature>
<feature type="compositionally biased region" description="Basic and acidic residues" evidence="1">
    <location>
        <begin position="54"/>
        <end position="83"/>
    </location>
</feature>
<dbReference type="GeneID" id="22911208"/>
<accession>A0A023BBE7</accession>
<proteinExistence type="predicted"/>
<name>A0A023BBE7_GRENI</name>
<evidence type="ECO:0000313" key="2">
    <source>
        <dbReference type="EMBL" id="EZG79271.1"/>
    </source>
</evidence>
<feature type="region of interest" description="Disordered" evidence="1">
    <location>
        <begin position="1"/>
        <end position="91"/>
    </location>
</feature>
<gene>
    <name evidence="2" type="ORF">GNI_027740</name>
</gene>
<comment type="caution">
    <text evidence="2">The sequence shown here is derived from an EMBL/GenBank/DDBJ whole genome shotgun (WGS) entry which is preliminary data.</text>
</comment>
<dbReference type="EMBL" id="AFNH02000207">
    <property type="protein sequence ID" value="EZG79271.1"/>
    <property type="molecule type" value="Genomic_DNA"/>
</dbReference>
<evidence type="ECO:0000313" key="3">
    <source>
        <dbReference type="Proteomes" id="UP000019763"/>
    </source>
</evidence>
<dbReference type="AlphaFoldDB" id="A0A023BBE7"/>
<organism evidence="2 3">
    <name type="scientific">Gregarina niphandrodes</name>
    <name type="common">Septate eugregarine</name>
    <dbReference type="NCBI Taxonomy" id="110365"/>
    <lineage>
        <taxon>Eukaryota</taxon>
        <taxon>Sar</taxon>
        <taxon>Alveolata</taxon>
        <taxon>Apicomplexa</taxon>
        <taxon>Conoidasida</taxon>
        <taxon>Gregarinasina</taxon>
        <taxon>Eugregarinorida</taxon>
        <taxon>Gregarinidae</taxon>
        <taxon>Gregarina</taxon>
    </lineage>
</organism>
<dbReference type="Proteomes" id="UP000019763">
    <property type="component" value="Unassembled WGS sequence"/>
</dbReference>
<evidence type="ECO:0000256" key="1">
    <source>
        <dbReference type="SAM" id="MobiDB-lite"/>
    </source>
</evidence>
<feature type="compositionally biased region" description="Basic and acidic residues" evidence="1">
    <location>
        <begin position="141"/>
        <end position="151"/>
    </location>
</feature>